<name>W9GE64_9MICO</name>
<dbReference type="AlphaFoldDB" id="W9GE64"/>
<dbReference type="Proteomes" id="UP000019494">
    <property type="component" value="Unassembled WGS sequence"/>
</dbReference>
<protein>
    <submittedName>
        <fullName evidence="1">Uncharacterized protein</fullName>
    </submittedName>
</protein>
<evidence type="ECO:0000313" key="2">
    <source>
        <dbReference type="Proteomes" id="UP000019494"/>
    </source>
</evidence>
<sequence>MRHPAVIGLVNADGTAWVQIPGATVGLRVTVGNLSGTGTLTATNTAWSCTGSGTAQLACTVKSEGRLKLRQGGLTSAQPLVVRFPALLGAAVVIPVG</sequence>
<keyword evidence="2" id="KW-1185">Reference proteome</keyword>
<evidence type="ECO:0000313" key="1">
    <source>
        <dbReference type="EMBL" id="EWT03113.1"/>
    </source>
</evidence>
<proteinExistence type="predicted"/>
<comment type="caution">
    <text evidence="1">The sequence shown here is derived from an EMBL/GenBank/DDBJ whole genome shotgun (WGS) entry which is preliminary data.</text>
</comment>
<organism evidence="1 2">
    <name type="scientific">Intrasporangium chromatireducens Q5-1</name>
    <dbReference type="NCBI Taxonomy" id="584657"/>
    <lineage>
        <taxon>Bacteria</taxon>
        <taxon>Bacillati</taxon>
        <taxon>Actinomycetota</taxon>
        <taxon>Actinomycetes</taxon>
        <taxon>Micrococcales</taxon>
        <taxon>Intrasporangiaceae</taxon>
        <taxon>Intrasporangium</taxon>
    </lineage>
</organism>
<reference evidence="2" key="1">
    <citation type="submission" date="2013-08" db="EMBL/GenBank/DDBJ databases">
        <title>Intrasporangium oryzae NRRL B-24470.</title>
        <authorList>
            <person name="Liu H."/>
            <person name="Wang G."/>
        </authorList>
    </citation>
    <scope>NUCLEOTIDE SEQUENCE [LARGE SCALE GENOMIC DNA]</scope>
    <source>
        <strain evidence="2">Q5-1</strain>
    </source>
</reference>
<gene>
    <name evidence="1" type="ORF">N864_19960</name>
</gene>
<dbReference type="EMBL" id="AWQS01000553">
    <property type="protein sequence ID" value="EWT03113.1"/>
    <property type="molecule type" value="Genomic_DNA"/>
</dbReference>
<accession>W9GE64</accession>